<name>A0ABT3G3G2_9BACT</name>
<feature type="domain" description="Cytochrome C biogenesis protein transmembrane" evidence="7">
    <location>
        <begin position="332"/>
        <end position="546"/>
    </location>
</feature>
<comment type="subcellular location">
    <subcellularLocation>
        <location evidence="1">Membrane</location>
        <topology evidence="1">Multi-pass membrane protein</topology>
    </subcellularLocation>
</comment>
<evidence type="ECO:0000256" key="4">
    <source>
        <dbReference type="ARBA" id="ARBA00022989"/>
    </source>
</evidence>
<dbReference type="Pfam" id="PF13899">
    <property type="entry name" value="Thioredoxin_7"/>
    <property type="match status" value="1"/>
</dbReference>
<keyword evidence="3" id="KW-0201">Cytochrome c-type biogenesis</keyword>
<evidence type="ECO:0000259" key="7">
    <source>
        <dbReference type="Pfam" id="PF02683"/>
    </source>
</evidence>
<dbReference type="InterPro" id="IPR028250">
    <property type="entry name" value="DsbDN"/>
</dbReference>
<evidence type="ECO:0000256" key="3">
    <source>
        <dbReference type="ARBA" id="ARBA00022748"/>
    </source>
</evidence>
<dbReference type="Pfam" id="PF11412">
    <property type="entry name" value="DsbD_N"/>
    <property type="match status" value="1"/>
</dbReference>
<reference evidence="9" key="1">
    <citation type="submission" date="2022-10" db="EMBL/GenBank/DDBJ databases">
        <title>Luteolibacter sp. GHJ8, whole genome shotgun sequencing project.</title>
        <authorList>
            <person name="Zhao G."/>
            <person name="Shen L."/>
        </authorList>
    </citation>
    <scope>NUCLEOTIDE SEQUENCE</scope>
    <source>
        <strain evidence="9">GHJ8</strain>
    </source>
</reference>
<dbReference type="Gene3D" id="3.40.30.10">
    <property type="entry name" value="Glutaredoxin"/>
    <property type="match status" value="1"/>
</dbReference>
<feature type="transmembrane region" description="Helical" evidence="6">
    <location>
        <begin position="326"/>
        <end position="350"/>
    </location>
</feature>
<keyword evidence="4 6" id="KW-1133">Transmembrane helix</keyword>
<dbReference type="PANTHER" id="PTHR32234">
    <property type="entry name" value="THIOL:DISULFIDE INTERCHANGE PROTEIN DSBD"/>
    <property type="match status" value="1"/>
</dbReference>
<evidence type="ECO:0000256" key="2">
    <source>
        <dbReference type="ARBA" id="ARBA00022692"/>
    </source>
</evidence>
<comment type="caution">
    <text evidence="9">The sequence shown here is derived from an EMBL/GenBank/DDBJ whole genome shotgun (WGS) entry which is preliminary data.</text>
</comment>
<keyword evidence="10" id="KW-1185">Reference proteome</keyword>
<feature type="transmembrane region" description="Helical" evidence="6">
    <location>
        <begin position="561"/>
        <end position="578"/>
    </location>
</feature>
<dbReference type="InterPro" id="IPR036249">
    <property type="entry name" value="Thioredoxin-like_sf"/>
</dbReference>
<sequence length="734" mass="78291">MKRRGIFSSLTPPVGMLMAIHLPFLRLFLALLLIFPVAAQEEKMSFGLPGAESAGGKAKSTATLVSEVYSIAAGKPFTVALRLGHPEGWHSYYQNSGGIEQGLKIEWVLPEGFSAGPIQWPAPKVEVGLLENQSFYFSGSPVFMVEITPPATLAKDSVAEIKASATWQICKTGQCLDEAGSFTLSLPVKDSAEVDASQTALFEAARTTAPIKADGWEFKATNDGANVLLTVTPASGCTLPDGVDFIPAAPFLASVSEGSTVKKEGDSWVFTLKRKTKDIIDTPIEQGKDVAGILIASSPFDAKSGCHAVLVPATVIERAPAKPLSIAALLPILGGMFAGGLILNLMPCVFPVIGLKIMGFVQQSGEDKKKIVLHGIAFTVGVLVSFWVLSGVLFALRSAAGPGQEVGWGYQLQNPWTVLVLMLLMFVLGLSMYGLFEIGASATGVGGKLQSKQGVSGSFFSGILATVVATPCSAPFLGAAIGTAITLPPVQFFAAFTAMALGLALPYLILSIFPKLVDLLPRPGAWMESFKQAMSFLLFATAGFLLWVYAGQIGLENTLNVVFGLTAIAIAAWVFGRWFTPIRTSRAKGVAVLVTLIFAAAGLKLTMPPEKSALTWEKWSDARVNELLEEGKPVFVDFTAQWCATCQLNKKRAYPKEVADLMKARGVVTLKADKTNPDPAIEKKLGELGRTAIPVNVLYVPGREPIITQELFGADYMKELITKEVPLKDGEKAP</sequence>
<feature type="transmembrane region" description="Helical" evidence="6">
    <location>
        <begin position="492"/>
        <end position="513"/>
    </location>
</feature>
<evidence type="ECO:0000313" key="9">
    <source>
        <dbReference type="EMBL" id="MCW1914024.1"/>
    </source>
</evidence>
<evidence type="ECO:0000313" key="10">
    <source>
        <dbReference type="Proteomes" id="UP001165653"/>
    </source>
</evidence>
<dbReference type="PANTHER" id="PTHR32234:SF3">
    <property type="entry name" value="SUPPRESSION OF COPPER SENSITIVITY PROTEIN"/>
    <property type="match status" value="1"/>
</dbReference>
<evidence type="ECO:0000259" key="8">
    <source>
        <dbReference type="Pfam" id="PF11412"/>
    </source>
</evidence>
<keyword evidence="2 6" id="KW-0812">Transmembrane</keyword>
<evidence type="ECO:0000256" key="6">
    <source>
        <dbReference type="SAM" id="Phobius"/>
    </source>
</evidence>
<feature type="transmembrane region" description="Helical" evidence="6">
    <location>
        <begin position="534"/>
        <end position="555"/>
    </location>
</feature>
<keyword evidence="5 6" id="KW-0472">Membrane</keyword>
<protein>
    <submittedName>
        <fullName evidence="9">Thioredoxin family protein</fullName>
    </submittedName>
</protein>
<gene>
    <name evidence="9" type="ORF">OJ996_10590</name>
</gene>
<feature type="domain" description="Thiol:disulfide interchange protein DsbD N-terminal" evidence="8">
    <location>
        <begin position="70"/>
        <end position="182"/>
    </location>
</feature>
<evidence type="ECO:0000256" key="1">
    <source>
        <dbReference type="ARBA" id="ARBA00004141"/>
    </source>
</evidence>
<dbReference type="SUPFAM" id="SSF52833">
    <property type="entry name" value="Thioredoxin-like"/>
    <property type="match status" value="1"/>
</dbReference>
<accession>A0ABT3G3G2</accession>
<evidence type="ECO:0000256" key="5">
    <source>
        <dbReference type="ARBA" id="ARBA00023136"/>
    </source>
</evidence>
<dbReference type="InterPro" id="IPR003834">
    <property type="entry name" value="Cyt_c_assmbl_TM_dom"/>
</dbReference>
<feature type="transmembrane region" description="Helical" evidence="6">
    <location>
        <begin position="457"/>
        <end position="486"/>
    </location>
</feature>
<feature type="transmembrane region" description="Helical" evidence="6">
    <location>
        <begin position="416"/>
        <end position="436"/>
    </location>
</feature>
<proteinExistence type="predicted"/>
<dbReference type="Proteomes" id="UP001165653">
    <property type="component" value="Unassembled WGS sequence"/>
</dbReference>
<dbReference type="Pfam" id="PF02683">
    <property type="entry name" value="DsbD_TM"/>
    <property type="match status" value="1"/>
</dbReference>
<feature type="transmembrane region" description="Helical" evidence="6">
    <location>
        <begin position="590"/>
        <end position="607"/>
    </location>
</feature>
<dbReference type="EMBL" id="JAPDDR010000005">
    <property type="protein sequence ID" value="MCW1914024.1"/>
    <property type="molecule type" value="Genomic_DNA"/>
</dbReference>
<organism evidence="9 10">
    <name type="scientific">Luteolibacter rhizosphaerae</name>
    <dbReference type="NCBI Taxonomy" id="2989719"/>
    <lineage>
        <taxon>Bacteria</taxon>
        <taxon>Pseudomonadati</taxon>
        <taxon>Verrucomicrobiota</taxon>
        <taxon>Verrucomicrobiia</taxon>
        <taxon>Verrucomicrobiales</taxon>
        <taxon>Verrucomicrobiaceae</taxon>
        <taxon>Luteolibacter</taxon>
    </lineage>
</organism>
<feature type="transmembrane region" description="Helical" evidence="6">
    <location>
        <begin position="371"/>
        <end position="396"/>
    </location>
</feature>